<dbReference type="PROSITE" id="PS50883">
    <property type="entry name" value="EAL"/>
    <property type="match status" value="1"/>
</dbReference>
<reference evidence="2" key="1">
    <citation type="submission" date="2023-12" db="EMBL/GenBank/DDBJ databases">
        <title>Fervidustalea candida gen. nov., sp. nov., a novel member of the family Paenibacillaceae isolated from a geothermal area.</title>
        <authorList>
            <person name="Li W.-J."/>
            <person name="Jiao J.-Y."/>
            <person name="Chen Y."/>
        </authorList>
    </citation>
    <scope>NUCLEOTIDE SEQUENCE</scope>
    <source>
        <strain evidence="2">SYSU GA230002</strain>
    </source>
</reference>
<dbReference type="PANTHER" id="PTHR33121">
    <property type="entry name" value="CYCLIC DI-GMP PHOSPHODIESTERASE PDEF"/>
    <property type="match status" value="1"/>
</dbReference>
<dbReference type="InterPro" id="IPR050706">
    <property type="entry name" value="Cyclic-di-GMP_PDE-like"/>
</dbReference>
<gene>
    <name evidence="2" type="ORF">VF724_03660</name>
</gene>
<dbReference type="Proteomes" id="UP001310386">
    <property type="component" value="Unassembled WGS sequence"/>
</dbReference>
<dbReference type="SUPFAM" id="SSF141868">
    <property type="entry name" value="EAL domain-like"/>
    <property type="match status" value="1"/>
</dbReference>
<dbReference type="InterPro" id="IPR001633">
    <property type="entry name" value="EAL_dom"/>
</dbReference>
<dbReference type="RefSeq" id="WP_371752865.1">
    <property type="nucleotide sequence ID" value="NZ_JAYJLD010000003.1"/>
</dbReference>
<comment type="caution">
    <text evidence="2">The sequence shown here is derived from an EMBL/GenBank/DDBJ whole genome shotgun (WGS) entry which is preliminary data.</text>
</comment>
<evidence type="ECO:0000259" key="1">
    <source>
        <dbReference type="PROSITE" id="PS50883"/>
    </source>
</evidence>
<evidence type="ECO:0000313" key="2">
    <source>
        <dbReference type="EMBL" id="MEB3100752.1"/>
    </source>
</evidence>
<keyword evidence="3" id="KW-1185">Reference proteome</keyword>
<dbReference type="EMBL" id="JAYJLD010000003">
    <property type="protein sequence ID" value="MEB3100752.1"/>
    <property type="molecule type" value="Genomic_DNA"/>
</dbReference>
<organism evidence="2 3">
    <name type="scientific">Ferviditalea candida</name>
    <dbReference type="NCBI Taxonomy" id="3108399"/>
    <lineage>
        <taxon>Bacteria</taxon>
        <taxon>Bacillati</taxon>
        <taxon>Bacillota</taxon>
        <taxon>Bacilli</taxon>
        <taxon>Bacillales</taxon>
        <taxon>Paenibacillaceae</taxon>
        <taxon>Ferviditalea</taxon>
    </lineage>
</organism>
<feature type="domain" description="EAL" evidence="1">
    <location>
        <begin position="1"/>
        <end position="247"/>
    </location>
</feature>
<protein>
    <submittedName>
        <fullName evidence="2">EAL domain-containing protein</fullName>
    </submittedName>
</protein>
<accession>A0ABU5ZE18</accession>
<dbReference type="SMART" id="SM00052">
    <property type="entry name" value="EAL"/>
    <property type="match status" value="1"/>
</dbReference>
<dbReference type="Gene3D" id="3.20.20.450">
    <property type="entry name" value="EAL domain"/>
    <property type="match status" value="1"/>
</dbReference>
<proteinExistence type="predicted"/>
<evidence type="ECO:0000313" key="3">
    <source>
        <dbReference type="Proteomes" id="UP001310386"/>
    </source>
</evidence>
<dbReference type="CDD" id="cd01948">
    <property type="entry name" value="EAL"/>
    <property type="match status" value="1"/>
</dbReference>
<sequence length="247" mass="28130">MSNSEVQIEQLIDEQLFQHYFQPIRQLSDLYTLGHEALMRSDHHYSPDQLFQAARSLGKMAHLDASSLDKAVRVFNSLLLSGKAAGNLFINLFPSTIVTSGFLKIMEQLSKNIAEKTKVVIEINEFKDESDFWTDRNFLHRIAELKKIGYHIAIDDVGEGAATLKNIVEMEPDFIKLDKYFSKSLSASKKKQELVQFFAKFCRNNNIQMILEGIETREDLTTAKEIGVSLGQGFYLGVPTDLNQYKI</sequence>
<dbReference type="Pfam" id="PF00563">
    <property type="entry name" value="EAL"/>
    <property type="match status" value="1"/>
</dbReference>
<dbReference type="InterPro" id="IPR035919">
    <property type="entry name" value="EAL_sf"/>
</dbReference>
<dbReference type="PANTHER" id="PTHR33121:SF76">
    <property type="entry name" value="SIGNALING PROTEIN"/>
    <property type="match status" value="1"/>
</dbReference>
<name>A0ABU5ZE18_9BACL</name>